<sequence>MALDKPSAAARGRRNVLIKRPNATVVVDATDTTTVSESRVKRRRTCAIVGDPIQSQAAEHAPSSSSRSQTAGRRPSNTSPILNRRPTEPLNIYVLGANSGGELGLGPSVKSGNATKPRLNPYLSGPVGVVQVSLGAMHGVALTLDNKILTWGVNDHGALGRDTAWEDKLVDIDDDDRDDDDDSEDEGELNPKESTPTPVDMSAVPSDTIFTQVAATDNATFALTSTGRVYGWGTFRSEDGKLSFTPTVRVQSLPVLIHQVENIIKICCGSNHVMALTADGFVYTWGRGTDGQLGRRFSSRVVDWNKQGLIPQKVAGLKDIVEIGSGSNHSFAVDRAGRLFGWGFNNAGQIGVVDDAGEYESEYDFAITVPVPSLVQSLEGLPRIKQITGGNFHSIAVTEDGRCLTWGRLYSFATGLKIDALPPQFVVLDSRGKPSFLSVPTAVPGFPASFVAAASEHSLAVTVDEKIYTWGLNLTKQIGHKQEEVEVATPITHDSVADKRFVWVGAGAQFSMLGELAAPN</sequence>
<dbReference type="STRING" id="573729.G2Q5L2"/>
<evidence type="ECO:0000256" key="3">
    <source>
        <dbReference type="PROSITE-ProRule" id="PRU00235"/>
    </source>
</evidence>
<evidence type="ECO:0000256" key="1">
    <source>
        <dbReference type="ARBA" id="ARBA00022658"/>
    </source>
</evidence>
<evidence type="ECO:0000256" key="4">
    <source>
        <dbReference type="SAM" id="MobiDB-lite"/>
    </source>
</evidence>
<dbReference type="InterPro" id="IPR009091">
    <property type="entry name" value="RCC1/BLIP-II"/>
</dbReference>
<feature type="region of interest" description="Disordered" evidence="4">
    <location>
        <begin position="170"/>
        <end position="203"/>
    </location>
</feature>
<dbReference type="HOGENOM" id="CLU_005210_4_0_1"/>
<keyword evidence="2" id="KW-0677">Repeat</keyword>
<reference evidence="6 7" key="1">
    <citation type="journal article" date="2011" name="Nat. Biotechnol.">
        <title>Comparative genomic analysis of the thermophilic biomass-degrading fungi Myceliophthora thermophila and Thielavia terrestris.</title>
        <authorList>
            <person name="Berka R.M."/>
            <person name="Grigoriev I.V."/>
            <person name="Otillar R."/>
            <person name="Salamov A."/>
            <person name="Grimwood J."/>
            <person name="Reid I."/>
            <person name="Ishmael N."/>
            <person name="John T."/>
            <person name="Darmond C."/>
            <person name="Moisan M.-C."/>
            <person name="Henrissat B."/>
            <person name="Coutinho P.M."/>
            <person name="Lombard V."/>
            <person name="Natvig D.O."/>
            <person name="Lindquist E."/>
            <person name="Schmutz J."/>
            <person name="Lucas S."/>
            <person name="Harris P."/>
            <person name="Powlowski J."/>
            <person name="Bellemare A."/>
            <person name="Taylor D."/>
            <person name="Butler G."/>
            <person name="de Vries R.P."/>
            <person name="Allijn I.E."/>
            <person name="van den Brink J."/>
            <person name="Ushinsky S."/>
            <person name="Storms R."/>
            <person name="Powell A.J."/>
            <person name="Paulsen I.T."/>
            <person name="Elbourne L.D.H."/>
            <person name="Baker S.E."/>
            <person name="Magnuson J."/>
            <person name="LaBoissiere S."/>
            <person name="Clutterbuck A.J."/>
            <person name="Martinez D."/>
            <person name="Wogulis M."/>
            <person name="de Leon A.L."/>
            <person name="Rey M.W."/>
            <person name="Tsang A."/>
        </authorList>
    </citation>
    <scope>NUCLEOTIDE SEQUENCE [LARGE SCALE GENOMIC DNA]</scope>
    <source>
        <strain evidence="7">ATCC 42464 / BCRC 31852 / DSM 1799</strain>
    </source>
</reference>
<keyword evidence="7" id="KW-1185">Reference proteome</keyword>
<dbReference type="GeneID" id="11508067"/>
<dbReference type="OrthoDB" id="61110at2759"/>
<evidence type="ECO:0000256" key="2">
    <source>
        <dbReference type="ARBA" id="ARBA00022737"/>
    </source>
</evidence>
<proteinExistence type="predicted"/>
<organism evidence="6 7">
    <name type="scientific">Thermothelomyces thermophilus (strain ATCC 42464 / BCRC 31852 / DSM 1799)</name>
    <name type="common">Sporotrichum thermophile</name>
    <dbReference type="NCBI Taxonomy" id="573729"/>
    <lineage>
        <taxon>Eukaryota</taxon>
        <taxon>Fungi</taxon>
        <taxon>Dikarya</taxon>
        <taxon>Ascomycota</taxon>
        <taxon>Pezizomycotina</taxon>
        <taxon>Sordariomycetes</taxon>
        <taxon>Sordariomycetidae</taxon>
        <taxon>Sordariales</taxon>
        <taxon>Chaetomiaceae</taxon>
        <taxon>Thermothelomyces</taxon>
    </lineage>
</organism>
<dbReference type="VEuPathDB" id="FungiDB:MYCTH_2297426"/>
<evidence type="ECO:0000313" key="7">
    <source>
        <dbReference type="Proteomes" id="UP000007322"/>
    </source>
</evidence>
<dbReference type="eggNOG" id="KOG1426">
    <property type="taxonomic scope" value="Eukaryota"/>
</dbReference>
<dbReference type="PANTHER" id="PTHR45982">
    <property type="entry name" value="REGULATOR OF CHROMOSOME CONDENSATION"/>
    <property type="match status" value="1"/>
</dbReference>
<dbReference type="InterPro" id="IPR051553">
    <property type="entry name" value="Ran_GTPase-activating"/>
</dbReference>
<dbReference type="PROSITE" id="PS00626">
    <property type="entry name" value="RCC1_2"/>
    <property type="match status" value="2"/>
</dbReference>
<feature type="repeat" description="RCC1" evidence="3">
    <location>
        <begin position="146"/>
        <end position="226"/>
    </location>
</feature>
<accession>G2Q5L2</accession>
<feature type="repeat" description="RCC1" evidence="3">
    <location>
        <begin position="90"/>
        <end position="145"/>
    </location>
</feature>
<protein>
    <recommendedName>
        <fullName evidence="5">RCC1-like domain-containing protein</fullName>
    </recommendedName>
</protein>
<keyword evidence="1" id="KW-0344">Guanine-nucleotide releasing factor</keyword>
<feature type="domain" description="RCC1-like" evidence="5">
    <location>
        <begin position="92"/>
        <end position="513"/>
    </location>
</feature>
<feature type="repeat" description="RCC1" evidence="3">
    <location>
        <begin position="227"/>
        <end position="279"/>
    </location>
</feature>
<feature type="compositionally biased region" description="Polar residues" evidence="4">
    <location>
        <begin position="53"/>
        <end position="81"/>
    </location>
</feature>
<dbReference type="KEGG" id="mtm:MYCTH_2297426"/>
<dbReference type="PRINTS" id="PR00633">
    <property type="entry name" value="RCCNDNSATION"/>
</dbReference>
<evidence type="ECO:0000313" key="6">
    <source>
        <dbReference type="EMBL" id="AEO54645.1"/>
    </source>
</evidence>
<feature type="repeat" description="RCC1" evidence="3">
    <location>
        <begin position="280"/>
        <end position="336"/>
    </location>
</feature>
<dbReference type="InParanoid" id="G2Q5L2"/>
<dbReference type="PROSITE" id="PS50012">
    <property type="entry name" value="RCC1_3"/>
    <property type="match status" value="6"/>
</dbReference>
<dbReference type="GO" id="GO:0005085">
    <property type="term" value="F:guanyl-nucleotide exchange factor activity"/>
    <property type="evidence" value="ECO:0007669"/>
    <property type="project" value="TreeGrafter"/>
</dbReference>
<dbReference type="GO" id="GO:0005737">
    <property type="term" value="C:cytoplasm"/>
    <property type="evidence" value="ECO:0007669"/>
    <property type="project" value="TreeGrafter"/>
</dbReference>
<feature type="region of interest" description="Disordered" evidence="4">
    <location>
        <begin position="50"/>
        <end position="85"/>
    </location>
</feature>
<dbReference type="Gene3D" id="2.130.10.30">
    <property type="entry name" value="Regulator of chromosome condensation 1/beta-lactamase-inhibitor protein II"/>
    <property type="match status" value="1"/>
</dbReference>
<dbReference type="EMBL" id="CP003002">
    <property type="protein sequence ID" value="AEO54645.1"/>
    <property type="molecule type" value="Genomic_DNA"/>
</dbReference>
<dbReference type="AlphaFoldDB" id="G2Q5L2"/>
<name>G2Q5L2_THET4</name>
<dbReference type="Pfam" id="PF25390">
    <property type="entry name" value="WD40_RLD"/>
    <property type="match status" value="1"/>
</dbReference>
<dbReference type="Proteomes" id="UP000007322">
    <property type="component" value="Chromosome 1"/>
</dbReference>
<dbReference type="SUPFAM" id="SSF50985">
    <property type="entry name" value="RCC1/BLIP-II"/>
    <property type="match status" value="1"/>
</dbReference>
<gene>
    <name evidence="6" type="ORF">MYCTH_2297426</name>
</gene>
<dbReference type="PROSITE" id="PS00625">
    <property type="entry name" value="RCC1_1"/>
    <property type="match status" value="1"/>
</dbReference>
<dbReference type="InterPro" id="IPR058923">
    <property type="entry name" value="RCC1-like_dom"/>
</dbReference>
<dbReference type="InterPro" id="IPR000408">
    <property type="entry name" value="Reg_chr_condens"/>
</dbReference>
<feature type="repeat" description="RCC1" evidence="3">
    <location>
        <begin position="465"/>
        <end position="517"/>
    </location>
</feature>
<evidence type="ECO:0000259" key="5">
    <source>
        <dbReference type="Pfam" id="PF25390"/>
    </source>
</evidence>
<feature type="repeat" description="RCC1" evidence="3">
    <location>
        <begin position="337"/>
        <end position="400"/>
    </location>
</feature>
<dbReference type="RefSeq" id="XP_003659890.1">
    <property type="nucleotide sequence ID" value="XM_003659842.1"/>
</dbReference>
<dbReference type="PANTHER" id="PTHR45982:SF1">
    <property type="entry name" value="REGULATOR OF CHROMOSOME CONDENSATION"/>
    <property type="match status" value="1"/>
</dbReference>
<feature type="compositionally biased region" description="Acidic residues" evidence="4">
    <location>
        <begin position="172"/>
        <end position="188"/>
    </location>
</feature>
<dbReference type="OMA" id="GSFNHAD"/>